<dbReference type="Pfam" id="PF01205">
    <property type="entry name" value="Impact_N"/>
    <property type="match status" value="1"/>
</dbReference>
<comment type="similarity">
    <text evidence="1">Belongs to the IMPACT family.</text>
</comment>
<dbReference type="Gene3D" id="3.30.230.30">
    <property type="entry name" value="Impact, N-terminal domain"/>
    <property type="match status" value="1"/>
</dbReference>
<evidence type="ECO:0000313" key="4">
    <source>
        <dbReference type="Proteomes" id="UP001207252"/>
    </source>
</evidence>
<keyword evidence="4" id="KW-1185">Reference proteome</keyword>
<dbReference type="PANTHER" id="PTHR16301">
    <property type="entry name" value="IMPACT-RELATED"/>
    <property type="match status" value="1"/>
</dbReference>
<gene>
    <name evidence="3" type="ORF">OF365_01890</name>
</gene>
<dbReference type="Proteomes" id="UP001207252">
    <property type="component" value="Unassembled WGS sequence"/>
</dbReference>
<dbReference type="InterPro" id="IPR023582">
    <property type="entry name" value="Impact"/>
</dbReference>
<dbReference type="PANTHER" id="PTHR16301:SF20">
    <property type="entry name" value="IMPACT FAMILY MEMBER YIGZ"/>
    <property type="match status" value="1"/>
</dbReference>
<organism evidence="3 4">
    <name type="scientific">Ureaplasma zalophigenitalium</name>
    <dbReference type="NCBI Taxonomy" id="907723"/>
    <lineage>
        <taxon>Bacteria</taxon>
        <taxon>Bacillati</taxon>
        <taxon>Mycoplasmatota</taxon>
        <taxon>Mycoplasmoidales</taxon>
        <taxon>Mycoplasmoidaceae</taxon>
        <taxon>Ureaplasma</taxon>
    </lineage>
</organism>
<evidence type="ECO:0000259" key="2">
    <source>
        <dbReference type="Pfam" id="PF01205"/>
    </source>
</evidence>
<evidence type="ECO:0000256" key="1">
    <source>
        <dbReference type="ARBA" id="ARBA00007665"/>
    </source>
</evidence>
<dbReference type="SUPFAM" id="SSF54211">
    <property type="entry name" value="Ribosomal protein S5 domain 2-like"/>
    <property type="match status" value="1"/>
</dbReference>
<proteinExistence type="inferred from homology"/>
<dbReference type="InterPro" id="IPR036956">
    <property type="entry name" value="Impact_N_sf"/>
</dbReference>
<dbReference type="InterPro" id="IPR001498">
    <property type="entry name" value="Impact_N"/>
</dbReference>
<dbReference type="RefSeq" id="WP_263817920.1">
    <property type="nucleotide sequence ID" value="NZ_JAOXHJ010000003.1"/>
</dbReference>
<comment type="caution">
    <text evidence="3">The sequence shown here is derived from an EMBL/GenBank/DDBJ whole genome shotgun (WGS) entry which is preliminary data.</text>
</comment>
<protein>
    <submittedName>
        <fullName evidence="3">YigZ family protein</fullName>
    </submittedName>
</protein>
<sequence length="200" mass="23647">MQTYKTIKQNKQNKYNVNKSNFYGFLYPVSNADQIAAYLDELRRIYYDATHIVYAYRYWSGEEVIIKADDDNEPKNSAGMMILNNLLKYDLVNNMICIVRYFGKVKLGLSKLKNVYKNVSEQIILDSQIDNLVIKYPYKIRVHLTNMAQFDRFVNQDLTLEIGDKYQENGFLIVQCYSAYLYEPISKDNWSIWPFENSNN</sequence>
<dbReference type="InterPro" id="IPR020568">
    <property type="entry name" value="Ribosomal_Su5_D2-typ_SF"/>
</dbReference>
<dbReference type="EMBL" id="JAOXHJ010000003">
    <property type="protein sequence ID" value="MCV3754116.1"/>
    <property type="molecule type" value="Genomic_DNA"/>
</dbReference>
<reference evidence="3 4" key="1">
    <citation type="journal article" date="2020" name="Int. J. Syst. Evol. Microbiol.">
        <title>Ureaplasma miroungigenitalium sp. nov. isolated from northern elephant seals (Mirounga angustirostris) and Ureaplasma zalophigenitalium sp. nov. isolated from California sea lions (Zalophus californianus).</title>
        <authorList>
            <person name="Volokhov D.V."/>
            <person name="Gulland F.M."/>
            <person name="Gao Y."/>
            <person name="Chizhikov V.E."/>
        </authorList>
    </citation>
    <scope>NUCLEOTIDE SEQUENCE [LARGE SCALE GENOMIC DNA]</scope>
    <source>
        <strain evidence="3 4">CSL7644-GEN</strain>
    </source>
</reference>
<feature type="domain" description="Impact N-terminal" evidence="2">
    <location>
        <begin position="19"/>
        <end position="123"/>
    </location>
</feature>
<evidence type="ECO:0000313" key="3">
    <source>
        <dbReference type="EMBL" id="MCV3754116.1"/>
    </source>
</evidence>
<name>A0ABT3BPE5_9BACT</name>
<accession>A0ABT3BPE5</accession>